<evidence type="ECO:0000256" key="3">
    <source>
        <dbReference type="ARBA" id="ARBA00022692"/>
    </source>
</evidence>
<feature type="transmembrane region" description="Helical" evidence="8">
    <location>
        <begin position="151"/>
        <end position="171"/>
    </location>
</feature>
<feature type="transmembrane region" description="Helical" evidence="8">
    <location>
        <begin position="349"/>
        <end position="370"/>
    </location>
</feature>
<dbReference type="FunFam" id="1.20.1250.20:FF:000064">
    <property type="entry name" value="MFS allantoate transporter"/>
    <property type="match status" value="1"/>
</dbReference>
<evidence type="ECO:0000256" key="4">
    <source>
        <dbReference type="ARBA" id="ARBA00022989"/>
    </source>
</evidence>
<keyword evidence="2" id="KW-0813">Transport</keyword>
<evidence type="ECO:0000256" key="6">
    <source>
        <dbReference type="ARBA" id="ARBA00037968"/>
    </source>
</evidence>
<feature type="transmembrane region" description="Helical" evidence="8">
    <location>
        <begin position="92"/>
        <end position="110"/>
    </location>
</feature>
<name>A0AAF0YI32_9TREE</name>
<keyword evidence="4 8" id="KW-1133">Transmembrane helix</keyword>
<dbReference type="InterPro" id="IPR011701">
    <property type="entry name" value="MFS"/>
</dbReference>
<organism evidence="10 11">
    <name type="scientific">Vanrija pseudolonga</name>
    <dbReference type="NCBI Taxonomy" id="143232"/>
    <lineage>
        <taxon>Eukaryota</taxon>
        <taxon>Fungi</taxon>
        <taxon>Dikarya</taxon>
        <taxon>Basidiomycota</taxon>
        <taxon>Agaricomycotina</taxon>
        <taxon>Tremellomycetes</taxon>
        <taxon>Trichosporonales</taxon>
        <taxon>Trichosporonaceae</taxon>
        <taxon>Vanrija</taxon>
    </lineage>
</organism>
<dbReference type="AlphaFoldDB" id="A0AAF0YI32"/>
<dbReference type="InterPro" id="IPR020846">
    <property type="entry name" value="MFS_dom"/>
</dbReference>
<dbReference type="PANTHER" id="PTHR43791:SF1">
    <property type="entry name" value="ALLANTOATE PERMEASE"/>
    <property type="match status" value="1"/>
</dbReference>
<dbReference type="Gene3D" id="1.20.1250.20">
    <property type="entry name" value="MFS general substrate transporter like domains"/>
    <property type="match status" value="2"/>
</dbReference>
<feature type="transmembrane region" description="Helical" evidence="8">
    <location>
        <begin position="122"/>
        <end position="139"/>
    </location>
</feature>
<comment type="similarity">
    <text evidence="6">Belongs to the major facilitator superfamily. Allantoate permease family.</text>
</comment>
<dbReference type="GeneID" id="87811499"/>
<feature type="transmembrane region" description="Helical" evidence="8">
    <location>
        <begin position="376"/>
        <end position="397"/>
    </location>
</feature>
<feature type="transmembrane region" description="Helical" evidence="8">
    <location>
        <begin position="215"/>
        <end position="238"/>
    </location>
</feature>
<evidence type="ECO:0000256" key="1">
    <source>
        <dbReference type="ARBA" id="ARBA00004141"/>
    </source>
</evidence>
<reference evidence="10" key="1">
    <citation type="submission" date="2023-10" db="EMBL/GenBank/DDBJ databases">
        <authorList>
            <person name="Noh H."/>
        </authorList>
    </citation>
    <scope>NUCLEOTIDE SEQUENCE</scope>
    <source>
        <strain evidence="10">DUCC4014</strain>
    </source>
</reference>
<dbReference type="PANTHER" id="PTHR43791">
    <property type="entry name" value="PERMEASE-RELATED"/>
    <property type="match status" value="1"/>
</dbReference>
<evidence type="ECO:0000256" key="2">
    <source>
        <dbReference type="ARBA" id="ARBA00022448"/>
    </source>
</evidence>
<evidence type="ECO:0000313" key="11">
    <source>
        <dbReference type="Proteomes" id="UP000827549"/>
    </source>
</evidence>
<dbReference type="GO" id="GO:0022857">
    <property type="term" value="F:transmembrane transporter activity"/>
    <property type="evidence" value="ECO:0007669"/>
    <property type="project" value="InterPro"/>
</dbReference>
<evidence type="ECO:0000313" key="10">
    <source>
        <dbReference type="EMBL" id="WOO84826.1"/>
    </source>
</evidence>
<feature type="domain" description="Major facilitator superfamily (MFS) profile" evidence="9">
    <location>
        <begin position="55"/>
        <end position="477"/>
    </location>
</feature>
<keyword evidence="11" id="KW-1185">Reference proteome</keyword>
<feature type="region of interest" description="Disordered" evidence="7">
    <location>
        <begin position="1"/>
        <end position="41"/>
    </location>
</feature>
<gene>
    <name evidence="10" type="primary">SPCC417.10_13</name>
    <name evidence="10" type="ORF">LOC62_06G008333</name>
</gene>
<accession>A0AAF0YI32</accession>
<evidence type="ECO:0000259" key="9">
    <source>
        <dbReference type="PROSITE" id="PS50850"/>
    </source>
</evidence>
<keyword evidence="5 8" id="KW-0472">Membrane</keyword>
<feature type="transmembrane region" description="Helical" evidence="8">
    <location>
        <begin position="448"/>
        <end position="473"/>
    </location>
</feature>
<feature type="transmembrane region" description="Helical" evidence="8">
    <location>
        <begin position="183"/>
        <end position="203"/>
    </location>
</feature>
<comment type="subcellular location">
    <subcellularLocation>
        <location evidence="1">Membrane</location>
        <topology evidence="1">Multi-pass membrane protein</topology>
    </subcellularLocation>
</comment>
<dbReference type="GO" id="GO:0016020">
    <property type="term" value="C:membrane"/>
    <property type="evidence" value="ECO:0007669"/>
    <property type="project" value="UniProtKB-SubCell"/>
</dbReference>
<dbReference type="Pfam" id="PF07690">
    <property type="entry name" value="MFS_1"/>
    <property type="match status" value="1"/>
</dbReference>
<evidence type="ECO:0000256" key="7">
    <source>
        <dbReference type="SAM" id="MobiDB-lite"/>
    </source>
</evidence>
<feature type="transmembrane region" description="Helical" evidence="8">
    <location>
        <begin position="409"/>
        <end position="428"/>
    </location>
</feature>
<dbReference type="EMBL" id="CP086719">
    <property type="protein sequence ID" value="WOO84826.1"/>
    <property type="molecule type" value="Genomic_DNA"/>
</dbReference>
<dbReference type="PROSITE" id="PS50850">
    <property type="entry name" value="MFS"/>
    <property type="match status" value="1"/>
</dbReference>
<dbReference type="Proteomes" id="UP000827549">
    <property type="component" value="Chromosome 6"/>
</dbReference>
<evidence type="ECO:0000256" key="5">
    <source>
        <dbReference type="ARBA" id="ARBA00023136"/>
    </source>
</evidence>
<protein>
    <submittedName>
        <fullName evidence="10">Purtative transporter</fullName>
    </submittedName>
</protein>
<feature type="compositionally biased region" description="Basic and acidic residues" evidence="7">
    <location>
        <begin position="18"/>
        <end position="29"/>
    </location>
</feature>
<dbReference type="InterPro" id="IPR036259">
    <property type="entry name" value="MFS_trans_sf"/>
</dbReference>
<dbReference type="RefSeq" id="XP_062630852.1">
    <property type="nucleotide sequence ID" value="XM_062774868.1"/>
</dbReference>
<dbReference type="SUPFAM" id="SSF103473">
    <property type="entry name" value="MFS general substrate transporter"/>
    <property type="match status" value="1"/>
</dbReference>
<keyword evidence="3 8" id="KW-0812">Transmembrane</keyword>
<proteinExistence type="inferred from homology"/>
<sequence length="508" mass="55992">MSGIHADEKTKSTAARIETLHPVDTEKRSATSQNGEDEISEADNKRLRRRIDWFLMPLLCTVYGLQYLDKTGLTWASIMGIIPDTKLTMDEYSWLGSVFFLGFLAGEYPLCWAQQRWPLAKVTGLTIIVWGAVLGSMAACKDFKGLMVTRFLLGFLESAITPALTIFTAQWYRVSEQGLRTGVWYSTQAGSVIFGGSVAYAFAMGSLHKTLSIASWRALLILFAAITVVVGVAFMFLIPDSPETAWFLTEEDRKLARIRTKENQLGTTDNRFKWYQVREALLDPAVWLLCLVSLTIMIPSGGLLNFYGIVVKSMGFTAESTLLMSTAGSWNVASVLFFPWLAGKLRRRALVSVLPMLIGLVGVAMVWGAKNKIVRFIGYNLGLGYAAAFGLAISLLTSNVAGRTKKTTANAMFLIFCGCCAACGELTADCVGNLIGPQTFRQKDAPGYVPALTSIVVLYCVAILLLIATHFLYAHRNSKRVWTEGNEPLAADSEDLTDRENPHFHYAL</sequence>
<evidence type="ECO:0000256" key="8">
    <source>
        <dbReference type="SAM" id="Phobius"/>
    </source>
</evidence>
<feature type="compositionally biased region" description="Basic and acidic residues" evidence="7">
    <location>
        <begin position="1"/>
        <end position="11"/>
    </location>
</feature>
<feature type="transmembrane region" description="Helical" evidence="8">
    <location>
        <begin position="285"/>
        <end position="310"/>
    </location>
</feature>